<dbReference type="PANTHER" id="PTHR23090:SF9">
    <property type="entry name" value="GLUTAMINE-DEPENDENT NAD(+) SYNTHETASE"/>
    <property type="match status" value="1"/>
</dbReference>
<dbReference type="InterPro" id="IPR003694">
    <property type="entry name" value="NAD_synthase"/>
</dbReference>
<evidence type="ECO:0000256" key="6">
    <source>
        <dbReference type="ARBA" id="ARBA00022842"/>
    </source>
</evidence>
<reference evidence="12" key="2">
    <citation type="submission" date="2022-09" db="EMBL/GenBank/DDBJ databases">
        <authorList>
            <person name="Sun Q."/>
            <person name="Ohkuma M."/>
        </authorList>
    </citation>
    <scope>NUCLEOTIDE SEQUENCE</scope>
    <source>
        <strain evidence="12">JCM 13583</strain>
    </source>
</reference>
<evidence type="ECO:0000256" key="2">
    <source>
        <dbReference type="ARBA" id="ARBA00022598"/>
    </source>
</evidence>
<sequence>MPEPSQEAQRIVDFIRKSAGSRKAIVGLSGGIDSSVVYSLCIRALGPERVIGLFLPDARTPASDEEDVMELANSQKGTYRKVSIEPMVSAFVDTLGATDRRAIGNIKSRVRMVVLYYYANTDGGIVVGTTNRTEYLTGYYTKYGDGACDIEPIMHLYKHQVREMASYLGVPRRIIEKKPTAGLWEGQTDEDELGITYDRLDRILEDLFDLRIGTLTEEHRRIRAMYEETKHKREMPRSLQ</sequence>
<dbReference type="GO" id="GO:0046872">
    <property type="term" value="F:metal ion binding"/>
    <property type="evidence" value="ECO:0007669"/>
    <property type="project" value="UniProtKB-KW"/>
</dbReference>
<feature type="binding site" evidence="8">
    <location>
        <begin position="27"/>
        <end position="34"/>
    </location>
    <ligand>
        <name>ATP</name>
        <dbReference type="ChEBI" id="CHEBI:30616"/>
    </ligand>
</feature>
<feature type="binding site" description="in other chain" evidence="8">
    <location>
        <position position="142"/>
    </location>
    <ligand>
        <name>deamido-NAD(+)</name>
        <dbReference type="ChEBI" id="CHEBI:58437"/>
        <note>ligand shared between two neighboring subunits</note>
    </ligand>
</feature>
<dbReference type="Proteomes" id="UP000632195">
    <property type="component" value="Unassembled WGS sequence"/>
</dbReference>
<dbReference type="AlphaFoldDB" id="A0AA37BR50"/>
<organism evidence="12 13">
    <name type="scientific">Thermogymnomonas acidicola</name>
    <dbReference type="NCBI Taxonomy" id="399579"/>
    <lineage>
        <taxon>Archaea</taxon>
        <taxon>Methanobacteriati</taxon>
        <taxon>Thermoplasmatota</taxon>
        <taxon>Thermoplasmata</taxon>
        <taxon>Thermoplasmatales</taxon>
        <taxon>Thermogymnomonas</taxon>
    </lineage>
</organism>
<dbReference type="InterPro" id="IPR022926">
    <property type="entry name" value="NH(3)-dep_NAD(+)_synth"/>
</dbReference>
<dbReference type="RefSeq" id="WP_188680633.1">
    <property type="nucleotide sequence ID" value="NZ_BMNY01000001.1"/>
</dbReference>
<dbReference type="EMBL" id="BMNY01000001">
    <property type="protein sequence ID" value="GGM72898.1"/>
    <property type="molecule type" value="Genomic_DNA"/>
</dbReference>
<keyword evidence="5 8" id="KW-0067">ATP-binding</keyword>
<feature type="binding site" evidence="8">
    <location>
        <position position="129"/>
    </location>
    <ligand>
        <name>ATP</name>
        <dbReference type="ChEBI" id="CHEBI:30616"/>
    </ligand>
</feature>
<dbReference type="Pfam" id="PF02540">
    <property type="entry name" value="NAD_synthase"/>
    <property type="match status" value="1"/>
</dbReference>
<evidence type="ECO:0000256" key="7">
    <source>
        <dbReference type="ARBA" id="ARBA00023027"/>
    </source>
</evidence>
<dbReference type="GO" id="GO:0003952">
    <property type="term" value="F:NAD+ synthase (glutamine-hydrolyzing) activity"/>
    <property type="evidence" value="ECO:0007669"/>
    <property type="project" value="InterPro"/>
</dbReference>
<keyword evidence="3 8" id="KW-0479">Metal-binding</keyword>
<evidence type="ECO:0000259" key="11">
    <source>
        <dbReference type="Pfam" id="PF02540"/>
    </source>
</evidence>
<feature type="binding site" evidence="8">
    <location>
        <position position="180"/>
    </location>
    <ligand>
        <name>ATP</name>
        <dbReference type="ChEBI" id="CHEBI:30616"/>
    </ligand>
</feature>
<comment type="catalytic activity">
    <reaction evidence="8 10">
        <text>deamido-NAD(+) + NH4(+) + ATP = AMP + diphosphate + NAD(+) + H(+)</text>
        <dbReference type="Rhea" id="RHEA:21188"/>
        <dbReference type="ChEBI" id="CHEBI:15378"/>
        <dbReference type="ChEBI" id="CHEBI:28938"/>
        <dbReference type="ChEBI" id="CHEBI:30616"/>
        <dbReference type="ChEBI" id="CHEBI:33019"/>
        <dbReference type="ChEBI" id="CHEBI:57540"/>
        <dbReference type="ChEBI" id="CHEBI:58437"/>
        <dbReference type="ChEBI" id="CHEBI:456215"/>
        <dbReference type="EC" id="6.3.1.5"/>
    </reaction>
</comment>
<keyword evidence="4 8" id="KW-0547">Nucleotide-binding</keyword>
<comment type="function">
    <text evidence="8">Catalyzes the ATP-dependent amidation of deamido-NAD to form NAD. Uses ammonia as a nitrogen source.</text>
</comment>
<proteinExistence type="inferred from homology"/>
<dbReference type="InterPro" id="IPR022310">
    <property type="entry name" value="NAD/GMP_synthase"/>
</dbReference>
<dbReference type="EC" id="6.3.1.5" evidence="8 10"/>
<feature type="binding site" evidence="8">
    <location>
        <position position="33"/>
    </location>
    <ligand>
        <name>Mg(2+)</name>
        <dbReference type="ChEBI" id="CHEBI:18420"/>
    </ligand>
</feature>
<dbReference type="InterPro" id="IPR014729">
    <property type="entry name" value="Rossmann-like_a/b/a_fold"/>
</dbReference>
<reference evidence="12" key="1">
    <citation type="journal article" date="2014" name="Int. J. Syst. Evol. Microbiol.">
        <title>Complete genome sequence of Corynebacterium casei LMG S-19264T (=DSM 44701T), isolated from a smear-ripened cheese.</title>
        <authorList>
            <consortium name="US DOE Joint Genome Institute (JGI-PGF)"/>
            <person name="Walter F."/>
            <person name="Albersmeier A."/>
            <person name="Kalinowski J."/>
            <person name="Ruckert C."/>
        </authorList>
    </citation>
    <scope>NUCLEOTIDE SEQUENCE</scope>
    <source>
        <strain evidence="12">JCM 13583</strain>
    </source>
</reference>
<dbReference type="GO" id="GO:0008795">
    <property type="term" value="F:NAD+ synthase activity"/>
    <property type="evidence" value="ECO:0007669"/>
    <property type="project" value="UniProtKB-UniRule"/>
</dbReference>
<dbReference type="FunFam" id="3.40.50.620:FF:000106">
    <property type="entry name" value="Glutamine-dependent NAD(+) synthetase"/>
    <property type="match status" value="1"/>
</dbReference>
<evidence type="ECO:0000256" key="8">
    <source>
        <dbReference type="HAMAP-Rule" id="MF_00193"/>
    </source>
</evidence>
<feature type="binding site" evidence="8">
    <location>
        <position position="134"/>
    </location>
    <ligand>
        <name>Mg(2+)</name>
        <dbReference type="ChEBI" id="CHEBI:18420"/>
    </ligand>
</feature>
<keyword evidence="6 8" id="KW-0460">Magnesium</keyword>
<dbReference type="HAMAP" id="MF_00193">
    <property type="entry name" value="NadE_ammonia_dep"/>
    <property type="match status" value="1"/>
</dbReference>
<evidence type="ECO:0000313" key="12">
    <source>
        <dbReference type="EMBL" id="GGM72898.1"/>
    </source>
</evidence>
<evidence type="ECO:0000256" key="10">
    <source>
        <dbReference type="RuleBase" id="RU003812"/>
    </source>
</evidence>
<gene>
    <name evidence="8" type="primary">nadE</name>
    <name evidence="12" type="ORF">GCM10007108_08750</name>
</gene>
<dbReference type="PANTHER" id="PTHR23090">
    <property type="entry name" value="NH 3 /GLUTAMINE-DEPENDENT NAD + SYNTHETASE"/>
    <property type="match status" value="1"/>
</dbReference>
<accession>A0AA37BR50</accession>
<dbReference type="CDD" id="cd00553">
    <property type="entry name" value="NAD_synthase"/>
    <property type="match status" value="1"/>
</dbReference>
<feature type="binding site" description="in other chain" evidence="8">
    <location>
        <begin position="231"/>
        <end position="232"/>
    </location>
    <ligand>
        <name>deamido-NAD(+)</name>
        <dbReference type="ChEBI" id="CHEBI:58437"/>
        <note>ligand shared between two neighboring subunits</note>
    </ligand>
</feature>
<evidence type="ECO:0000256" key="5">
    <source>
        <dbReference type="ARBA" id="ARBA00022840"/>
    </source>
</evidence>
<evidence type="ECO:0000256" key="1">
    <source>
        <dbReference type="ARBA" id="ARBA00005859"/>
    </source>
</evidence>
<evidence type="ECO:0000313" key="13">
    <source>
        <dbReference type="Proteomes" id="UP000632195"/>
    </source>
</evidence>
<dbReference type="NCBIfam" id="TIGR00552">
    <property type="entry name" value="nadE"/>
    <property type="match status" value="1"/>
</dbReference>
<dbReference type="NCBIfam" id="NF010587">
    <property type="entry name" value="PRK13980.1"/>
    <property type="match status" value="1"/>
</dbReference>
<dbReference type="GO" id="GO:0005737">
    <property type="term" value="C:cytoplasm"/>
    <property type="evidence" value="ECO:0007669"/>
    <property type="project" value="InterPro"/>
</dbReference>
<comment type="caution">
    <text evidence="12">The sequence shown here is derived from an EMBL/GenBank/DDBJ whole genome shotgun (WGS) entry which is preliminary data.</text>
</comment>
<protein>
    <recommendedName>
        <fullName evidence="8 10">NH(3)-dependent NAD(+) synthetase</fullName>
        <ecNumber evidence="8 10">6.3.1.5</ecNumber>
    </recommendedName>
</protein>
<feature type="binding site" evidence="8">
    <location>
        <position position="158"/>
    </location>
    <ligand>
        <name>ATP</name>
        <dbReference type="ChEBI" id="CHEBI:30616"/>
    </ligand>
</feature>
<comment type="similarity">
    <text evidence="1 8 9">Belongs to the NAD synthetase family.</text>
</comment>
<comment type="pathway">
    <text evidence="8">Cofactor biosynthesis; NAD(+) biosynthesis; NAD(+) from deamido-NAD(+) (ammonia route): step 1/1.</text>
</comment>
<evidence type="ECO:0000256" key="4">
    <source>
        <dbReference type="ARBA" id="ARBA00022741"/>
    </source>
</evidence>
<dbReference type="SUPFAM" id="SSF52402">
    <property type="entry name" value="Adenine nucleotide alpha hydrolases-like"/>
    <property type="match status" value="1"/>
</dbReference>
<name>A0AA37BR50_9ARCH</name>
<comment type="subunit">
    <text evidence="8">Homodimer.</text>
</comment>
<keyword evidence="2 8" id="KW-0436">Ligase</keyword>
<evidence type="ECO:0000256" key="3">
    <source>
        <dbReference type="ARBA" id="ARBA00022723"/>
    </source>
</evidence>
<dbReference type="GO" id="GO:0005524">
    <property type="term" value="F:ATP binding"/>
    <property type="evidence" value="ECO:0007669"/>
    <property type="project" value="UniProtKB-UniRule"/>
</dbReference>
<evidence type="ECO:0000256" key="9">
    <source>
        <dbReference type="RuleBase" id="RU003811"/>
    </source>
</evidence>
<feature type="binding site" description="in other chain" evidence="8">
    <location>
        <position position="109"/>
    </location>
    <ligand>
        <name>deamido-NAD(+)</name>
        <dbReference type="ChEBI" id="CHEBI:58437"/>
        <note>ligand shared between two neighboring subunits</note>
    </ligand>
</feature>
<keyword evidence="7 8" id="KW-0520">NAD</keyword>
<dbReference type="Gene3D" id="3.40.50.620">
    <property type="entry name" value="HUPs"/>
    <property type="match status" value="1"/>
</dbReference>
<dbReference type="GO" id="GO:0004359">
    <property type="term" value="F:glutaminase activity"/>
    <property type="evidence" value="ECO:0007669"/>
    <property type="project" value="InterPro"/>
</dbReference>
<dbReference type="GO" id="GO:0009435">
    <property type="term" value="P:NAD+ biosynthetic process"/>
    <property type="evidence" value="ECO:0007669"/>
    <property type="project" value="UniProtKB-UniRule"/>
</dbReference>
<feature type="domain" description="NAD/GMP synthase" evidence="11">
    <location>
        <begin position="9"/>
        <end position="236"/>
    </location>
</feature>
<feature type="binding site" evidence="8">
    <location>
        <position position="149"/>
    </location>
    <ligand>
        <name>deamido-NAD(+)</name>
        <dbReference type="ChEBI" id="CHEBI:58437"/>
        <note>ligand shared between two neighboring subunits</note>
    </ligand>
</feature>
<keyword evidence="13" id="KW-1185">Reference proteome</keyword>